<dbReference type="EMBL" id="MCFH01000050">
    <property type="protein sequence ID" value="ORX43784.1"/>
    <property type="molecule type" value="Genomic_DNA"/>
</dbReference>
<reference evidence="4 5" key="1">
    <citation type="submission" date="2016-08" db="EMBL/GenBank/DDBJ databases">
        <title>Genomes of anaerobic fungi encode conserved fungal cellulosomes for biomass hydrolysis.</title>
        <authorList>
            <consortium name="DOE Joint Genome Institute"/>
            <person name="Haitjema C.H."/>
            <person name="Gilmore S.P."/>
            <person name="Henske J.K."/>
            <person name="Solomon K.V."/>
            <person name="De Groot R."/>
            <person name="Kuo A."/>
            <person name="Mondo S.J."/>
            <person name="Salamov A.A."/>
            <person name="Labutti K."/>
            <person name="Zhao Z."/>
            <person name="Chiniquy J."/>
            <person name="Barry K."/>
            <person name="Brewer H.M."/>
            <person name="Purvine S.O."/>
            <person name="Wright A.T."/>
            <person name="Boxma B."/>
            <person name="Van Alen T."/>
            <person name="Hackstein J.H."/>
            <person name="Baker S.E."/>
            <person name="Grigoriev I.V."/>
            <person name="O'Malley M.A."/>
        </authorList>
    </citation>
    <scope>NUCLEOTIDE SEQUENCE [LARGE SCALE GENOMIC DNA]</scope>
    <source>
        <strain evidence="5">finn</strain>
    </source>
</reference>
<evidence type="ECO:0000259" key="3">
    <source>
        <dbReference type="PROSITE" id="PS50238"/>
    </source>
</evidence>
<gene>
    <name evidence="4" type="ORF">BCR36DRAFT_335513</name>
</gene>
<feature type="domain" description="Rho-GAP" evidence="3">
    <location>
        <begin position="88"/>
        <end position="277"/>
    </location>
</feature>
<keyword evidence="1" id="KW-0343">GTPase activation</keyword>
<feature type="region of interest" description="Disordered" evidence="2">
    <location>
        <begin position="1"/>
        <end position="21"/>
    </location>
</feature>
<dbReference type="GO" id="GO:0005737">
    <property type="term" value="C:cytoplasm"/>
    <property type="evidence" value="ECO:0007669"/>
    <property type="project" value="TreeGrafter"/>
</dbReference>
<name>A0A1Y1UZ13_9FUNG</name>
<dbReference type="SMART" id="SM00324">
    <property type="entry name" value="RhoGAP"/>
    <property type="match status" value="1"/>
</dbReference>
<dbReference type="OrthoDB" id="185175at2759"/>
<protein>
    <recommendedName>
        <fullName evidence="3">Rho-GAP domain-containing protein</fullName>
    </recommendedName>
</protein>
<evidence type="ECO:0000256" key="1">
    <source>
        <dbReference type="ARBA" id="ARBA00022468"/>
    </source>
</evidence>
<dbReference type="SUPFAM" id="SSF48350">
    <property type="entry name" value="GTPase activation domain, GAP"/>
    <property type="match status" value="1"/>
</dbReference>
<dbReference type="InterPro" id="IPR050729">
    <property type="entry name" value="Rho-GAP"/>
</dbReference>
<dbReference type="Proteomes" id="UP000193719">
    <property type="component" value="Unassembled WGS sequence"/>
</dbReference>
<feature type="non-terminal residue" evidence="4">
    <location>
        <position position="688"/>
    </location>
</feature>
<dbReference type="Pfam" id="PF00620">
    <property type="entry name" value="RhoGAP"/>
    <property type="match status" value="1"/>
</dbReference>
<dbReference type="GO" id="GO:0007165">
    <property type="term" value="P:signal transduction"/>
    <property type="evidence" value="ECO:0007669"/>
    <property type="project" value="InterPro"/>
</dbReference>
<dbReference type="InterPro" id="IPR000198">
    <property type="entry name" value="RhoGAP_dom"/>
</dbReference>
<dbReference type="InterPro" id="IPR008936">
    <property type="entry name" value="Rho_GTPase_activation_prot"/>
</dbReference>
<accession>A0A1Y1UZ13</accession>
<evidence type="ECO:0000313" key="5">
    <source>
        <dbReference type="Proteomes" id="UP000193719"/>
    </source>
</evidence>
<dbReference type="STRING" id="1754191.A0A1Y1UZ13"/>
<sequence>MSNRSLNSQEDNQETGKSSAWSAFSSKFSDFKQKTKNKQMELSNYAKTKGSEFAVYANQQSRNIMQKIKKEEQPVQQQEVRERYVFGVPLEYVMEYSGHEYGIPCIVYDCINELTDAIDEVGLYRIPGSTHQVEVLRDKYDFLEPVDLKGENPNTVATLLKLFLRNLPTKLVDEEHNIKLTDVIRKYCIEKPEDFTEYDELADILEEIPEWNYNLLGYICFHLKSVSDNSDLNKMTINNLGLIFCPTLKIPPAVFSVLVIHSQEVFRRFLANEEDYGNEYQENEGNISYENQESGSNITTVIVRKEQGVDDSITITDDEYRHLYKISDNDNAIDGFKAIVSSGGYSINDFYLSENEEKFDEEYPEGFAVNGNVWMSKSGDNGYIIDEKIYTDYLDAVVALNKKIPAGNEICGVDDDNDGYIDRISAYYVEPFIVNKIFTYVNGNVSIVRASVDEEGKKLYNGDHFTGLSGEVITKQDLSDSRLQIGDMAVFKYTPSGWNVIKAYEINGILTEGKENNYYQMDDTKYPDAINFSRDNVIISNRCSEFVNAHNYFGFTKNKEDLKVSLWFVDTYSGDLGAPCGFTTNDNAKIFLSMAINFANKKFSVLQASANGSDVTPGTYWVTNENYIAFKEIFEQAQNILADPDASSEVMDYQIYKLYLALHGSQDDVSAQSAGFNYEGLDNQIKLK</sequence>
<dbReference type="PANTHER" id="PTHR23176">
    <property type="entry name" value="RHO/RAC/CDC GTPASE-ACTIVATING PROTEIN"/>
    <property type="match status" value="1"/>
</dbReference>
<evidence type="ECO:0000256" key="2">
    <source>
        <dbReference type="SAM" id="MobiDB-lite"/>
    </source>
</evidence>
<evidence type="ECO:0000313" key="4">
    <source>
        <dbReference type="EMBL" id="ORX43784.1"/>
    </source>
</evidence>
<feature type="compositionally biased region" description="Polar residues" evidence="2">
    <location>
        <begin position="1"/>
        <end position="10"/>
    </location>
</feature>
<dbReference type="AlphaFoldDB" id="A0A1Y1UZ13"/>
<dbReference type="Gene3D" id="1.10.555.10">
    <property type="entry name" value="Rho GTPase activation protein"/>
    <property type="match status" value="1"/>
</dbReference>
<proteinExistence type="predicted"/>
<organism evidence="4 5">
    <name type="scientific">Piromyces finnis</name>
    <dbReference type="NCBI Taxonomy" id="1754191"/>
    <lineage>
        <taxon>Eukaryota</taxon>
        <taxon>Fungi</taxon>
        <taxon>Fungi incertae sedis</taxon>
        <taxon>Chytridiomycota</taxon>
        <taxon>Chytridiomycota incertae sedis</taxon>
        <taxon>Neocallimastigomycetes</taxon>
        <taxon>Neocallimastigales</taxon>
        <taxon>Neocallimastigaceae</taxon>
        <taxon>Piromyces</taxon>
    </lineage>
</organism>
<reference evidence="4 5" key="2">
    <citation type="submission" date="2016-08" db="EMBL/GenBank/DDBJ databases">
        <title>Pervasive Adenine N6-methylation of Active Genes in Fungi.</title>
        <authorList>
            <consortium name="DOE Joint Genome Institute"/>
            <person name="Mondo S.J."/>
            <person name="Dannebaum R.O."/>
            <person name="Kuo R.C."/>
            <person name="Labutti K."/>
            <person name="Haridas S."/>
            <person name="Kuo A."/>
            <person name="Salamov A."/>
            <person name="Ahrendt S.R."/>
            <person name="Lipzen A."/>
            <person name="Sullivan W."/>
            <person name="Andreopoulos W.B."/>
            <person name="Clum A."/>
            <person name="Lindquist E."/>
            <person name="Daum C."/>
            <person name="Ramamoorthy G.K."/>
            <person name="Gryganskyi A."/>
            <person name="Culley D."/>
            <person name="Magnuson J.K."/>
            <person name="James T.Y."/>
            <person name="O'Malley M.A."/>
            <person name="Stajich J.E."/>
            <person name="Spatafora J.W."/>
            <person name="Visel A."/>
            <person name="Grigoriev I.V."/>
        </authorList>
    </citation>
    <scope>NUCLEOTIDE SEQUENCE [LARGE SCALE GENOMIC DNA]</scope>
    <source>
        <strain evidence="5">finn</strain>
    </source>
</reference>
<dbReference type="PANTHER" id="PTHR23176:SF129">
    <property type="entry name" value="RHO GTPASE ACTIVATING PROTEIN AT 16F, ISOFORM E-RELATED"/>
    <property type="match status" value="1"/>
</dbReference>
<comment type="caution">
    <text evidence="4">The sequence shown here is derived from an EMBL/GenBank/DDBJ whole genome shotgun (WGS) entry which is preliminary data.</text>
</comment>
<dbReference type="GO" id="GO:0005096">
    <property type="term" value="F:GTPase activator activity"/>
    <property type="evidence" value="ECO:0007669"/>
    <property type="project" value="UniProtKB-KW"/>
</dbReference>
<dbReference type="PROSITE" id="PS50238">
    <property type="entry name" value="RHOGAP"/>
    <property type="match status" value="1"/>
</dbReference>
<keyword evidence="5" id="KW-1185">Reference proteome</keyword>